<dbReference type="EMBL" id="SULI01000019">
    <property type="protein sequence ID" value="TKZ17977.1"/>
    <property type="molecule type" value="Genomic_DNA"/>
</dbReference>
<proteinExistence type="predicted"/>
<evidence type="ECO:0000313" key="4">
    <source>
        <dbReference type="Proteomes" id="UP000306575"/>
    </source>
</evidence>
<dbReference type="GO" id="GO:0003677">
    <property type="term" value="F:DNA binding"/>
    <property type="evidence" value="ECO:0007669"/>
    <property type="project" value="InterPro"/>
</dbReference>
<accession>A0A4U7MYG7</accession>
<feature type="domain" description="Cytoskeleton protein RodZ-like C-terminal" evidence="2">
    <location>
        <begin position="289"/>
        <end position="359"/>
    </location>
</feature>
<dbReference type="PANTHER" id="PTHR34475:SF1">
    <property type="entry name" value="CYTOSKELETON PROTEIN RODZ"/>
    <property type="match status" value="1"/>
</dbReference>
<dbReference type="InterPro" id="IPR010982">
    <property type="entry name" value="Lambda_DNA-bd_dom_sf"/>
</dbReference>
<evidence type="ECO:0000256" key="1">
    <source>
        <dbReference type="SAM" id="Phobius"/>
    </source>
</evidence>
<dbReference type="OrthoDB" id="9790252at2"/>
<feature type="transmembrane region" description="Helical" evidence="1">
    <location>
        <begin position="152"/>
        <end position="171"/>
    </location>
</feature>
<reference evidence="3 4" key="1">
    <citation type="submission" date="2019-04" db="EMBL/GenBank/DDBJ databases">
        <title>Genome sequence of Pelagicola litoralis CL-ES2.</title>
        <authorList>
            <person name="Cao J."/>
        </authorList>
    </citation>
    <scope>NUCLEOTIDE SEQUENCE [LARGE SCALE GENOMIC DNA]</scope>
    <source>
        <strain evidence="3 4">CL-ES2</strain>
    </source>
</reference>
<dbReference type="InterPro" id="IPR025194">
    <property type="entry name" value="RodZ-like_C"/>
</dbReference>
<keyword evidence="1" id="KW-0472">Membrane</keyword>
<organism evidence="3 4">
    <name type="scientific">Shimia litoralis</name>
    <dbReference type="NCBI Taxonomy" id="420403"/>
    <lineage>
        <taxon>Bacteria</taxon>
        <taxon>Pseudomonadati</taxon>
        <taxon>Pseudomonadota</taxon>
        <taxon>Alphaproteobacteria</taxon>
        <taxon>Rhodobacterales</taxon>
        <taxon>Roseobacteraceae</taxon>
    </lineage>
</organism>
<dbReference type="Proteomes" id="UP000306575">
    <property type="component" value="Unassembled WGS sequence"/>
</dbReference>
<name>A0A4U7MYG7_9RHOB</name>
<dbReference type="Pfam" id="PF13464">
    <property type="entry name" value="RodZ_C"/>
    <property type="match status" value="1"/>
</dbReference>
<dbReference type="InterPro" id="IPR050400">
    <property type="entry name" value="Bact_Cytoskel_RodZ"/>
</dbReference>
<comment type="caution">
    <text evidence="3">The sequence shown here is derived from an EMBL/GenBank/DDBJ whole genome shotgun (WGS) entry which is preliminary data.</text>
</comment>
<keyword evidence="1" id="KW-0812">Transmembrane</keyword>
<evidence type="ECO:0000259" key="2">
    <source>
        <dbReference type="Pfam" id="PF13464"/>
    </source>
</evidence>
<keyword evidence="4" id="KW-1185">Reference proteome</keyword>
<sequence>MIRRKGQRVTDIVDDGPKGFDDYALKLGDMMRGERATMGKSLLDVQRELRIRASFISAIEDCDPTAFETPGFIAGYVRSYARYLGMDPEVAYETFCLESGFATAHGMSADASTIRKPDAIAAPAKERDPFTQKPMSFAPVQESILSRIEPQAIGSSLVLVALIATIGYGGWSVLNEIQRVKLAPVEQTPVVLSDLDPLNGAELATSTDASTDVTAAGVFAPPSDALDRLYRPQALDVPVMVSRDAPISTLDPASFGTFTPVAEDIPVMTAAADTVIPQVVADTAPDVVLMAVRPAWVRIKATDGTVIFEKILDAGEEYTLPTTEEAPVLRAGMSGSVYVKLNGALFGPVGEGTSTVRDLALDLESLQQTYDLADLDHDPELAKIVALAAASDVVISRD</sequence>
<evidence type="ECO:0000313" key="3">
    <source>
        <dbReference type="EMBL" id="TKZ17977.1"/>
    </source>
</evidence>
<dbReference type="Pfam" id="PF13413">
    <property type="entry name" value="HTH_25"/>
    <property type="match status" value="1"/>
</dbReference>
<dbReference type="AlphaFoldDB" id="A0A4U7MYG7"/>
<dbReference type="RefSeq" id="WP_138016933.1">
    <property type="nucleotide sequence ID" value="NZ_SULI01000019.1"/>
</dbReference>
<protein>
    <submittedName>
        <fullName evidence="3">DUF4115 domain-containing protein</fullName>
    </submittedName>
</protein>
<dbReference type="Gene3D" id="1.10.260.40">
    <property type="entry name" value="lambda repressor-like DNA-binding domains"/>
    <property type="match status" value="1"/>
</dbReference>
<dbReference type="PANTHER" id="PTHR34475">
    <property type="match status" value="1"/>
</dbReference>
<gene>
    <name evidence="3" type="ORF">FAP39_13550</name>
</gene>
<keyword evidence="1" id="KW-1133">Transmembrane helix</keyword>